<dbReference type="GO" id="GO:0045087">
    <property type="term" value="P:innate immune response"/>
    <property type="evidence" value="ECO:0000318"/>
    <property type="project" value="GO_Central"/>
</dbReference>
<dbReference type="HOGENOM" id="CLU_1422812_0_0_1"/>
<dbReference type="SUPFAM" id="SSF50494">
    <property type="entry name" value="Trypsin-like serine proteases"/>
    <property type="match status" value="1"/>
</dbReference>
<dbReference type="PANTHER" id="PTHR24252:SF7">
    <property type="entry name" value="HYALIN"/>
    <property type="match status" value="1"/>
</dbReference>
<evidence type="ECO:0000313" key="4">
    <source>
        <dbReference type="EMBL" id="EFX65697.1"/>
    </source>
</evidence>
<feature type="domain" description="Peptidase S1" evidence="3">
    <location>
        <begin position="80"/>
        <end position="191"/>
    </location>
</feature>
<evidence type="ECO:0000259" key="3">
    <source>
        <dbReference type="PROSITE" id="PS50240"/>
    </source>
</evidence>
<dbReference type="InterPro" id="IPR009003">
    <property type="entry name" value="Peptidase_S1_PA"/>
</dbReference>
<dbReference type="InterPro" id="IPR043504">
    <property type="entry name" value="Peptidase_S1_PA_chymotrypsin"/>
</dbReference>
<gene>
    <name evidence="4" type="ORF">DAPPUDRAFT_332957</name>
</gene>
<dbReference type="FunFam" id="2.40.10.10:FF:000068">
    <property type="entry name" value="transmembrane protease serine 2"/>
    <property type="match status" value="1"/>
</dbReference>
<dbReference type="InParanoid" id="E9HRF8"/>
<dbReference type="GO" id="GO:0005615">
    <property type="term" value="C:extracellular space"/>
    <property type="evidence" value="ECO:0000318"/>
    <property type="project" value="GO_Central"/>
</dbReference>
<protein>
    <recommendedName>
        <fullName evidence="3">Peptidase S1 domain-containing protein</fullName>
    </recommendedName>
</protein>
<dbReference type="PANTHER" id="PTHR24252">
    <property type="entry name" value="ACROSIN-RELATED"/>
    <property type="match status" value="1"/>
</dbReference>
<keyword evidence="1" id="KW-1015">Disulfide bond</keyword>
<dbReference type="PROSITE" id="PS50240">
    <property type="entry name" value="TRYPSIN_DOM"/>
    <property type="match status" value="1"/>
</dbReference>
<dbReference type="EMBL" id="GL732734">
    <property type="protein sequence ID" value="EFX65697.1"/>
    <property type="molecule type" value="Genomic_DNA"/>
</dbReference>
<organism evidence="4 5">
    <name type="scientific">Daphnia pulex</name>
    <name type="common">Water flea</name>
    <dbReference type="NCBI Taxonomy" id="6669"/>
    <lineage>
        <taxon>Eukaryota</taxon>
        <taxon>Metazoa</taxon>
        <taxon>Ecdysozoa</taxon>
        <taxon>Arthropoda</taxon>
        <taxon>Crustacea</taxon>
        <taxon>Branchiopoda</taxon>
        <taxon>Diplostraca</taxon>
        <taxon>Cladocera</taxon>
        <taxon>Anomopoda</taxon>
        <taxon>Daphniidae</taxon>
        <taxon>Daphnia</taxon>
    </lineage>
</organism>
<feature type="signal peptide" evidence="2">
    <location>
        <begin position="1"/>
        <end position="20"/>
    </location>
</feature>
<dbReference type="OrthoDB" id="5597713at2759"/>
<dbReference type="AlphaFoldDB" id="E9HRF8"/>
<dbReference type="InterPro" id="IPR001254">
    <property type="entry name" value="Trypsin_dom"/>
</dbReference>
<name>E9HRF8_DAPPU</name>
<dbReference type="GO" id="GO:0006508">
    <property type="term" value="P:proteolysis"/>
    <property type="evidence" value="ECO:0007669"/>
    <property type="project" value="InterPro"/>
</dbReference>
<dbReference type="KEGG" id="dpx:DAPPUDRAFT_332957"/>
<accession>E9HRF8</accession>
<dbReference type="eggNOG" id="KOG3627">
    <property type="taxonomic scope" value="Eukaryota"/>
</dbReference>
<evidence type="ECO:0000313" key="5">
    <source>
        <dbReference type="Proteomes" id="UP000000305"/>
    </source>
</evidence>
<dbReference type="STRING" id="6669.E9HRF8"/>
<dbReference type="Gene3D" id="2.40.10.10">
    <property type="entry name" value="Trypsin-like serine proteases"/>
    <property type="match status" value="1"/>
</dbReference>
<dbReference type="Proteomes" id="UP000000305">
    <property type="component" value="Unassembled WGS sequence"/>
</dbReference>
<evidence type="ECO:0000256" key="2">
    <source>
        <dbReference type="SAM" id="SignalP"/>
    </source>
</evidence>
<dbReference type="Pfam" id="PF00089">
    <property type="entry name" value="Trypsin"/>
    <property type="match status" value="1"/>
</dbReference>
<feature type="chain" id="PRO_5003241294" description="Peptidase S1 domain-containing protein" evidence="2">
    <location>
        <begin position="21"/>
        <end position="191"/>
    </location>
</feature>
<dbReference type="GO" id="GO:0004252">
    <property type="term" value="F:serine-type endopeptidase activity"/>
    <property type="evidence" value="ECO:0007669"/>
    <property type="project" value="InterPro"/>
</dbReference>
<keyword evidence="5" id="KW-1185">Reference proteome</keyword>
<reference evidence="4 5" key="1">
    <citation type="journal article" date="2011" name="Science">
        <title>The ecoresponsive genome of Daphnia pulex.</title>
        <authorList>
            <person name="Colbourne J.K."/>
            <person name="Pfrender M.E."/>
            <person name="Gilbert D."/>
            <person name="Thomas W.K."/>
            <person name="Tucker A."/>
            <person name="Oakley T.H."/>
            <person name="Tokishita S."/>
            <person name="Aerts A."/>
            <person name="Arnold G.J."/>
            <person name="Basu M.K."/>
            <person name="Bauer D.J."/>
            <person name="Caceres C.E."/>
            <person name="Carmel L."/>
            <person name="Casola C."/>
            <person name="Choi J.H."/>
            <person name="Detter J.C."/>
            <person name="Dong Q."/>
            <person name="Dusheyko S."/>
            <person name="Eads B.D."/>
            <person name="Frohlich T."/>
            <person name="Geiler-Samerotte K.A."/>
            <person name="Gerlach D."/>
            <person name="Hatcher P."/>
            <person name="Jogdeo S."/>
            <person name="Krijgsveld J."/>
            <person name="Kriventseva E.V."/>
            <person name="Kultz D."/>
            <person name="Laforsch C."/>
            <person name="Lindquist E."/>
            <person name="Lopez J."/>
            <person name="Manak J.R."/>
            <person name="Muller J."/>
            <person name="Pangilinan J."/>
            <person name="Patwardhan R.P."/>
            <person name="Pitluck S."/>
            <person name="Pritham E.J."/>
            <person name="Rechtsteiner A."/>
            <person name="Rho M."/>
            <person name="Rogozin I.B."/>
            <person name="Sakarya O."/>
            <person name="Salamov A."/>
            <person name="Schaack S."/>
            <person name="Shapiro H."/>
            <person name="Shiga Y."/>
            <person name="Skalitzky C."/>
            <person name="Smith Z."/>
            <person name="Souvorov A."/>
            <person name="Sung W."/>
            <person name="Tang Z."/>
            <person name="Tsuchiya D."/>
            <person name="Tu H."/>
            <person name="Vos H."/>
            <person name="Wang M."/>
            <person name="Wolf Y.I."/>
            <person name="Yamagata H."/>
            <person name="Yamada T."/>
            <person name="Ye Y."/>
            <person name="Shaw J.R."/>
            <person name="Andrews J."/>
            <person name="Crease T.J."/>
            <person name="Tang H."/>
            <person name="Lucas S.M."/>
            <person name="Robertson H.M."/>
            <person name="Bork P."/>
            <person name="Koonin E.V."/>
            <person name="Zdobnov E.M."/>
            <person name="Grigoriev I.V."/>
            <person name="Lynch M."/>
            <person name="Boore J.L."/>
        </authorList>
    </citation>
    <scope>NUCLEOTIDE SEQUENCE [LARGE SCALE GENOMIC DNA]</scope>
</reference>
<sequence length="191" mass="21526">MKHFLIRVSLVAALIGLCVSSSTAGRQNVLVNAVQERVYSNWTLLQSNRPPTPTIDSPLLRETLCGKKTTSLMTHSTGRIAGGSVATPNEYPWMVYLKIYTSTFSTYYYACGGTLISNQWILTSANCLEGAQSINVYLGAHDINSQNEWQRIMYTTNVYIKHPNWNSQTKTDDIALIKTYLIKNRLIFKSY</sequence>
<proteinExistence type="predicted"/>
<evidence type="ECO:0000256" key="1">
    <source>
        <dbReference type="ARBA" id="ARBA00023157"/>
    </source>
</evidence>
<keyword evidence="2" id="KW-0732">Signal</keyword>
<dbReference type="PhylomeDB" id="E9HRF8"/>